<dbReference type="InterPro" id="IPR016024">
    <property type="entry name" value="ARM-type_fold"/>
</dbReference>
<dbReference type="Pfam" id="PF17121">
    <property type="entry name" value="zf-C3HC4_5"/>
    <property type="match status" value="1"/>
</dbReference>
<feature type="transmembrane region" description="Helical" evidence="6">
    <location>
        <begin position="1012"/>
        <end position="1036"/>
    </location>
</feature>
<dbReference type="Proteomes" id="UP000218231">
    <property type="component" value="Unassembled WGS sequence"/>
</dbReference>
<dbReference type="GO" id="GO:0061575">
    <property type="term" value="F:cyclin-dependent protein serine/threonine kinase activator activity"/>
    <property type="evidence" value="ECO:0007669"/>
    <property type="project" value="InterPro"/>
</dbReference>
<feature type="domain" description="RING-type" evidence="7">
    <location>
        <begin position="4"/>
        <end position="48"/>
    </location>
</feature>
<dbReference type="GO" id="GO:0005675">
    <property type="term" value="C:transcription factor TFIIH holo complex"/>
    <property type="evidence" value="ECO:0007669"/>
    <property type="project" value="InterPro"/>
</dbReference>
<sequence>MRECTKCKSNEYTNKSLLMMINECGHPLCKNCVETLFARNSGNCPTCQRMLKKNEFREQIYDDPLIDKETAIRKKMRKVFNLKRDDFPTSREFNDYLERMETLIYNLVFETDLAETQAEIDEFKKRNAEAIEKNRKRLDEDQQWVASHLKEEEHMKHRLRTLRQEDAKENEKSTGVDPKAIIEELKNSKDDAESILDRERKRQIEKLMQEKAEAEKEKRRKKEVMFRKRQSEQMSFSAHHRLTGQKYTYKPLDLPINGPPLPSLEEIEASYLVHMKIASPAIHALYNGTDTGQAQEWLNSFRNSVHAWTLCDQILSQRLDPLACYFASQTLKFKISKHLKELPEENYPPLRESLINHLSFFGAASHDQHAEATSTQLCLAIADLYIQVPQWNNWIADLLNQFTSQQGDRTSMLLTLLRVFPEEINEVKVGENRRKQIREELAVNASSVFLYLTHVLQHGQNNADMLKRVFVCLSAYLQNPVLSTDDFATSPLLMSIFHVVGTPDVLSSLHEAASDVIVSALLRAEDQGAHLALAKSLQRNIYQLAEPFNRAVEIEDLDKLNNYARMFVELNESLVEPLVNKTSDDISELGSLYSMDLLLLVAGHHDYSLIEMTFNVWYRISEALFMVDDQDHVARFRPYVNRFLMCLYRHCRLDLDEESLPDQSSEFADFRLKAVEAIRDVVFIVGTNECIQMMYEVLRSASQWNETEAALFIIATVINNLMPEEDGMAPELVTSIVALDVNSHPALIATSINLLGGCNEWLEKHRVYLEQVMPWLLRFASSPLYCQMASESIEKIVSYSAIDLVSLIRPLMQLIPSLQTSQTNGTQIEAAISSILKACSTLIVHLRPEEMKMAFEELCKPIVENLHRILHHDMSSPNLSAAISSSLSARPSIVVSKSAPILTPTGLAPAPSPASSGSSADKENDKSVGSWTRLANEPVLWIDRVASIFREVCKPQSLSIANTSADSSQRAPWMDVAHHLYETLSMTLKKYDSNYRIVEHCCRSIRFLIRSLGIQSIGFVNQLVPLVSVSTFILFFAKFANESTVRCVISTLKIPQSIRISDSNLSSRDKG</sequence>
<dbReference type="PANTHER" id="PTHR12363">
    <property type="entry name" value="TRANSPORTIN 3 AND IMPORTIN 13"/>
    <property type="match status" value="1"/>
</dbReference>
<dbReference type="GO" id="GO:0006606">
    <property type="term" value="P:protein import into nucleus"/>
    <property type="evidence" value="ECO:0007669"/>
    <property type="project" value="UniProtKB-ARBA"/>
</dbReference>
<dbReference type="Pfam" id="PF03810">
    <property type="entry name" value="IBN_N"/>
    <property type="match status" value="1"/>
</dbReference>
<gene>
    <name evidence="8" type="ORF">WR25_07786</name>
</gene>
<dbReference type="SUPFAM" id="SSF48371">
    <property type="entry name" value="ARM repeat"/>
    <property type="match status" value="1"/>
</dbReference>
<dbReference type="Gene3D" id="3.30.40.10">
    <property type="entry name" value="Zinc/RING finger domain, C3HC4 (zinc finger)"/>
    <property type="match status" value="1"/>
</dbReference>
<dbReference type="OrthoDB" id="435593at2759"/>
<dbReference type="InterPro" id="IPR013083">
    <property type="entry name" value="Znf_RING/FYVE/PHD"/>
</dbReference>
<dbReference type="GO" id="GO:0008270">
    <property type="term" value="F:zinc ion binding"/>
    <property type="evidence" value="ECO:0007669"/>
    <property type="project" value="UniProtKB-KW"/>
</dbReference>
<keyword evidence="2 4" id="KW-0863">Zinc-finger</keyword>
<dbReference type="PANTHER" id="PTHR12363:SF42">
    <property type="entry name" value="TRANSPORTIN-3"/>
    <property type="match status" value="1"/>
</dbReference>
<dbReference type="STRING" id="2018661.A0A2A2JPS5"/>
<evidence type="ECO:0000256" key="6">
    <source>
        <dbReference type="SAM" id="Phobius"/>
    </source>
</evidence>
<dbReference type="InterPro" id="IPR001494">
    <property type="entry name" value="Importin-beta_N"/>
</dbReference>
<evidence type="ECO:0000313" key="9">
    <source>
        <dbReference type="Proteomes" id="UP000218231"/>
    </source>
</evidence>
<comment type="caution">
    <text evidence="8">The sequence shown here is derived from an EMBL/GenBank/DDBJ whole genome shotgun (WGS) entry which is preliminary data.</text>
</comment>
<evidence type="ECO:0000256" key="4">
    <source>
        <dbReference type="PROSITE-ProRule" id="PRU00175"/>
    </source>
</evidence>
<evidence type="ECO:0000256" key="5">
    <source>
        <dbReference type="SAM" id="MobiDB-lite"/>
    </source>
</evidence>
<feature type="compositionally biased region" description="Low complexity" evidence="5">
    <location>
        <begin position="905"/>
        <end position="919"/>
    </location>
</feature>
<organism evidence="8 9">
    <name type="scientific">Diploscapter pachys</name>
    <dbReference type="NCBI Taxonomy" id="2018661"/>
    <lineage>
        <taxon>Eukaryota</taxon>
        <taxon>Metazoa</taxon>
        <taxon>Ecdysozoa</taxon>
        <taxon>Nematoda</taxon>
        <taxon>Chromadorea</taxon>
        <taxon>Rhabditida</taxon>
        <taxon>Rhabditina</taxon>
        <taxon>Rhabditomorpha</taxon>
        <taxon>Rhabditoidea</taxon>
        <taxon>Rhabditidae</taxon>
        <taxon>Diploscapter</taxon>
    </lineage>
</organism>
<dbReference type="GO" id="GO:0031267">
    <property type="term" value="F:small GTPase binding"/>
    <property type="evidence" value="ECO:0007669"/>
    <property type="project" value="InterPro"/>
</dbReference>
<dbReference type="InterPro" id="IPR011989">
    <property type="entry name" value="ARM-like"/>
</dbReference>
<accession>A0A2A2JPS5</accession>
<evidence type="ECO:0000313" key="8">
    <source>
        <dbReference type="EMBL" id="PAV63667.1"/>
    </source>
</evidence>
<dbReference type="Gene3D" id="1.25.10.10">
    <property type="entry name" value="Leucine-rich Repeat Variant"/>
    <property type="match status" value="1"/>
</dbReference>
<evidence type="ECO:0000256" key="2">
    <source>
        <dbReference type="ARBA" id="ARBA00022771"/>
    </source>
</evidence>
<reference evidence="8 9" key="1">
    <citation type="journal article" date="2017" name="Curr. Biol.">
        <title>Genome architecture and evolution of a unichromosomal asexual nematode.</title>
        <authorList>
            <person name="Fradin H."/>
            <person name="Zegar C."/>
            <person name="Gutwein M."/>
            <person name="Lucas J."/>
            <person name="Kovtun M."/>
            <person name="Corcoran D."/>
            <person name="Baugh L.R."/>
            <person name="Kiontke K."/>
            <person name="Gunsalus K."/>
            <person name="Fitch D.H."/>
            <person name="Piano F."/>
        </authorList>
    </citation>
    <scope>NUCLEOTIDE SEQUENCE [LARGE SCALE GENOMIC DNA]</scope>
    <source>
        <strain evidence="8">PF1309</strain>
    </source>
</reference>
<dbReference type="InterPro" id="IPR051345">
    <property type="entry name" value="Importin_beta-like_NTR"/>
</dbReference>
<keyword evidence="6" id="KW-0812">Transmembrane</keyword>
<dbReference type="GO" id="GO:0005737">
    <property type="term" value="C:cytoplasm"/>
    <property type="evidence" value="ECO:0007669"/>
    <property type="project" value="TreeGrafter"/>
</dbReference>
<dbReference type="InterPro" id="IPR015877">
    <property type="entry name" value="MAT1_centre"/>
</dbReference>
<dbReference type="SMART" id="SM00184">
    <property type="entry name" value="RING"/>
    <property type="match status" value="1"/>
</dbReference>
<dbReference type="Pfam" id="PF24139">
    <property type="entry name" value="TPR_TNPO3_IPO13_4th"/>
    <property type="match status" value="1"/>
</dbReference>
<dbReference type="InterPro" id="IPR017907">
    <property type="entry name" value="Znf_RING_CS"/>
</dbReference>
<feature type="region of interest" description="Disordered" evidence="5">
    <location>
        <begin position="211"/>
        <end position="230"/>
    </location>
</feature>
<dbReference type="NCBIfam" id="TIGR00570">
    <property type="entry name" value="cdk7"/>
    <property type="match status" value="1"/>
</dbReference>
<dbReference type="InterPro" id="IPR001841">
    <property type="entry name" value="Znf_RING"/>
</dbReference>
<dbReference type="InterPro" id="IPR004575">
    <property type="entry name" value="MAT1/Tfb3"/>
</dbReference>
<keyword evidence="1" id="KW-0479">Metal-binding</keyword>
<evidence type="ECO:0000259" key="7">
    <source>
        <dbReference type="PROSITE" id="PS50089"/>
    </source>
</evidence>
<dbReference type="InterPro" id="IPR013598">
    <property type="entry name" value="Exportin-1/Importin-b-like"/>
</dbReference>
<dbReference type="Pfam" id="PF24140">
    <property type="entry name" value="TPR_TNPO3_IPO13_3rd"/>
    <property type="match status" value="1"/>
</dbReference>
<evidence type="ECO:0000256" key="1">
    <source>
        <dbReference type="ARBA" id="ARBA00022723"/>
    </source>
</evidence>
<feature type="region of interest" description="Disordered" evidence="5">
    <location>
        <begin position="905"/>
        <end position="929"/>
    </location>
</feature>
<dbReference type="Pfam" id="PF08389">
    <property type="entry name" value="Xpo1"/>
    <property type="match status" value="1"/>
</dbReference>
<keyword evidence="6" id="KW-1133">Transmembrane helix</keyword>
<dbReference type="Pfam" id="PF24138">
    <property type="entry name" value="TPR_TNPO3_IPO13_2nd"/>
    <property type="match status" value="1"/>
</dbReference>
<keyword evidence="3" id="KW-0862">Zinc</keyword>
<evidence type="ECO:0000256" key="3">
    <source>
        <dbReference type="ARBA" id="ARBA00022833"/>
    </source>
</evidence>
<dbReference type="GO" id="GO:0006289">
    <property type="term" value="P:nucleotide-excision repair"/>
    <property type="evidence" value="ECO:0007669"/>
    <property type="project" value="InterPro"/>
</dbReference>
<dbReference type="InterPro" id="IPR058537">
    <property type="entry name" value="TPR_TNPO3_IPO13_4th"/>
</dbReference>
<dbReference type="AlphaFoldDB" id="A0A2A2JPS5"/>
<keyword evidence="9" id="KW-1185">Reference proteome</keyword>
<dbReference type="Pfam" id="PF06391">
    <property type="entry name" value="MAT1"/>
    <property type="match status" value="1"/>
</dbReference>
<dbReference type="PROSITE" id="PS50089">
    <property type="entry name" value="ZF_RING_2"/>
    <property type="match status" value="1"/>
</dbReference>
<keyword evidence="6" id="KW-0472">Membrane</keyword>
<name>A0A2A2JPS5_9BILA</name>
<dbReference type="InterPro" id="IPR057941">
    <property type="entry name" value="TPR_TNPO3_IPO13_2nd"/>
</dbReference>
<dbReference type="SUPFAM" id="SSF57850">
    <property type="entry name" value="RING/U-box"/>
    <property type="match status" value="1"/>
</dbReference>
<dbReference type="PROSITE" id="PS00518">
    <property type="entry name" value="ZF_RING_1"/>
    <property type="match status" value="1"/>
</dbReference>
<dbReference type="InterPro" id="IPR057942">
    <property type="entry name" value="TPR_TNPO3_IPO13_3rd"/>
</dbReference>
<proteinExistence type="predicted"/>
<dbReference type="EMBL" id="LIAE01010298">
    <property type="protein sequence ID" value="PAV63667.1"/>
    <property type="molecule type" value="Genomic_DNA"/>
</dbReference>
<protein>
    <recommendedName>
        <fullName evidence="7">RING-type domain-containing protein</fullName>
    </recommendedName>
</protein>